<dbReference type="GO" id="GO:0016757">
    <property type="term" value="F:glycosyltransferase activity"/>
    <property type="evidence" value="ECO:0007669"/>
    <property type="project" value="UniProtKB-KW"/>
</dbReference>
<dbReference type="Proteomes" id="UP001349994">
    <property type="component" value="Unassembled WGS sequence"/>
</dbReference>
<gene>
    <name evidence="2" type="ORF">VIN30_04660</name>
</gene>
<keyword evidence="2" id="KW-0808">Transferase</keyword>
<accession>A0ABU6IH23</accession>
<proteinExistence type="predicted"/>
<keyword evidence="2" id="KW-0328">Glycosyltransferase</keyword>
<dbReference type="PANTHER" id="PTHR22916">
    <property type="entry name" value="GLYCOSYLTRANSFERASE"/>
    <property type="match status" value="1"/>
</dbReference>
<name>A0ABU6IH23_9ACTN</name>
<dbReference type="PANTHER" id="PTHR22916:SF3">
    <property type="entry name" value="UDP-GLCNAC:BETAGAL BETA-1,3-N-ACETYLGLUCOSAMINYLTRANSFERASE-LIKE PROTEIN 1"/>
    <property type="match status" value="1"/>
</dbReference>
<dbReference type="Pfam" id="PF00535">
    <property type="entry name" value="Glycos_transf_2"/>
    <property type="match status" value="2"/>
</dbReference>
<dbReference type="RefSeq" id="WP_326424258.1">
    <property type="nucleotide sequence ID" value="NZ_JAYMFF010000007.1"/>
</dbReference>
<dbReference type="EMBL" id="JAYMFF010000007">
    <property type="protein sequence ID" value="MEC4175734.1"/>
    <property type="molecule type" value="Genomic_DNA"/>
</dbReference>
<dbReference type="EC" id="2.4.-.-" evidence="2"/>
<sequence length="694" mass="78458">MTTLSVIVPVHNGERYLEDCLESILAQTWADFEVLCVDDGSTDSTPLILAKYQERDPRVKVLTRSAQGAAQARNMGIERASGNYLLFLDADDFFSLDMFEAVCARAQKTDADIVLFGGRRYDQATGLLSDCFEFLFPELLPRKEVFNLDDVPQTFFRITTPAPWSKLFKASFVRSKNLRFQSLPNSNDLFFVYMAMALADRVTAVEGDYVRYRVNTNTGIQDTRQKEPLCFLEALEAWRCALCEHKVFQRAELSFVNTSLSVIKYNIETVRDRVACAKILDYLADHEQALGEVLCHPDDYYQYFDSWQLHAFIVAAMRQRERMRLAGDPVLPQVVVGATQDKPLVSIIVPVYNAMPFIRETIESLIAQSMGNFEIICVNDGSTDGSLEEVVSLASGDGRIKVLSQPNQGLSCARNAGLDAACGTYVYFMDSDDLLVPTALEELTERMESQDLDVLYFDAESFFESVQLKKEHAWFITSYTRSTQYDEVRSGAELLALFQANRDYIVSACMYMTRRETIESNSLRFIRGIMHEDNAFTFSLGLHAERAAHLKRPLFKRRVRSGSIMTTSPSFAKSYGYFACGKDMARQLFTLPESIDLETCAHLGVLVAQAFQNARNVYAALSEDQCGSQYGLLEDFGAFGVEVREPAERMRRTCDDLAQVREEVGALRGSLSFRLGRVATKPLRWLRDMAKRQS</sequence>
<dbReference type="InterPro" id="IPR001173">
    <property type="entry name" value="Glyco_trans_2-like"/>
</dbReference>
<organism evidence="2 3">
    <name type="scientific">Adlercreutzia wanghongyangiae</name>
    <dbReference type="NCBI Taxonomy" id="3111451"/>
    <lineage>
        <taxon>Bacteria</taxon>
        <taxon>Bacillati</taxon>
        <taxon>Actinomycetota</taxon>
        <taxon>Coriobacteriia</taxon>
        <taxon>Eggerthellales</taxon>
        <taxon>Eggerthellaceae</taxon>
        <taxon>Adlercreutzia</taxon>
    </lineage>
</organism>
<keyword evidence="3" id="KW-1185">Reference proteome</keyword>
<comment type="caution">
    <text evidence="2">The sequence shown here is derived from an EMBL/GenBank/DDBJ whole genome shotgun (WGS) entry which is preliminary data.</text>
</comment>
<dbReference type="Gene3D" id="3.90.550.10">
    <property type="entry name" value="Spore Coat Polysaccharide Biosynthesis Protein SpsA, Chain A"/>
    <property type="match status" value="2"/>
</dbReference>
<feature type="domain" description="Glycosyltransferase 2-like" evidence="1">
    <location>
        <begin position="5"/>
        <end position="130"/>
    </location>
</feature>
<dbReference type="InterPro" id="IPR029044">
    <property type="entry name" value="Nucleotide-diphossugar_trans"/>
</dbReference>
<feature type="domain" description="Glycosyltransferase 2-like" evidence="1">
    <location>
        <begin position="346"/>
        <end position="484"/>
    </location>
</feature>
<dbReference type="CDD" id="cd00761">
    <property type="entry name" value="Glyco_tranf_GTA_type"/>
    <property type="match status" value="2"/>
</dbReference>
<protein>
    <submittedName>
        <fullName evidence="2">Glycosyltransferase</fullName>
        <ecNumber evidence="2">2.4.-.-</ecNumber>
    </submittedName>
</protein>
<reference evidence="2 3" key="1">
    <citation type="submission" date="2024-01" db="EMBL/GenBank/DDBJ databases">
        <title>novel species in genus Adlercreutzia.</title>
        <authorList>
            <person name="Liu X."/>
        </authorList>
    </citation>
    <scope>NUCLEOTIDE SEQUENCE [LARGE SCALE GENOMIC DNA]</scope>
    <source>
        <strain evidence="2 3">R7</strain>
    </source>
</reference>
<evidence type="ECO:0000313" key="3">
    <source>
        <dbReference type="Proteomes" id="UP001349994"/>
    </source>
</evidence>
<evidence type="ECO:0000259" key="1">
    <source>
        <dbReference type="Pfam" id="PF00535"/>
    </source>
</evidence>
<evidence type="ECO:0000313" key="2">
    <source>
        <dbReference type="EMBL" id="MEC4175734.1"/>
    </source>
</evidence>
<dbReference type="SUPFAM" id="SSF53448">
    <property type="entry name" value="Nucleotide-diphospho-sugar transferases"/>
    <property type="match status" value="2"/>
</dbReference>